<dbReference type="InterPro" id="IPR002706">
    <property type="entry name" value="Xrcc1_N"/>
</dbReference>
<proteinExistence type="predicted"/>
<dbReference type="InterPro" id="IPR008979">
    <property type="entry name" value="Galactose-bd-like_sf"/>
</dbReference>
<evidence type="ECO:0000313" key="4">
    <source>
        <dbReference type="Proteomes" id="UP001168972"/>
    </source>
</evidence>
<dbReference type="InterPro" id="IPR001357">
    <property type="entry name" value="BRCT_dom"/>
</dbReference>
<name>A0AA39F5I8_MICHY</name>
<keyword evidence="4" id="KW-1185">Reference proteome</keyword>
<dbReference type="Pfam" id="PF00533">
    <property type="entry name" value="BRCT"/>
    <property type="match status" value="1"/>
</dbReference>
<accession>A0AA39F5I8</accession>
<organism evidence="3 4">
    <name type="scientific">Microctonus hyperodae</name>
    <name type="common">Parasitoid wasp</name>
    <dbReference type="NCBI Taxonomy" id="165561"/>
    <lineage>
        <taxon>Eukaryota</taxon>
        <taxon>Metazoa</taxon>
        <taxon>Ecdysozoa</taxon>
        <taxon>Arthropoda</taxon>
        <taxon>Hexapoda</taxon>
        <taxon>Insecta</taxon>
        <taxon>Pterygota</taxon>
        <taxon>Neoptera</taxon>
        <taxon>Endopterygota</taxon>
        <taxon>Hymenoptera</taxon>
        <taxon>Apocrita</taxon>
        <taxon>Ichneumonoidea</taxon>
        <taxon>Braconidae</taxon>
        <taxon>Euphorinae</taxon>
        <taxon>Microctonus</taxon>
    </lineage>
</organism>
<evidence type="ECO:0000256" key="1">
    <source>
        <dbReference type="SAM" id="MobiDB-lite"/>
    </source>
</evidence>
<sequence length="521" mass="59176">MIVKLLKIINCSSEHPDFPASNLLHSPPPGPWKCAKPGELLATVIFELSEPTCIIGLDIGNFRSCIVVVTASTSAEPDNWVPIVNHQFMTHDEAANNKFKDQVQLFTKNELASNILKIKFDRVKVTCMQSANLKQLFGLSFFILRTEVVLDVGIDVFGRFKLKNNETEKSKSEFKEKYLRLFPEKQKTFKEDLVEKMKETAASKFNKRQEEERTPKKRPLLEKLEAGKVDEVFGKTNNTDNSSDNVNSSVTNSKLKNVIRTPFGDVVQVVDDKKKPKDNVKKPGADKIITKMQLQNTDNDDDDDVAGPSQRKNLNEKKIDNNKPTIKPKRKSIDEVNTNDDDDDKITPGNAKCSQCLKNSQDKICQTCKRLPLPLVVDSPRPKKPKVIAAPKKEFSKLFEGTTFSLSGYVNPQRDEIRQKALKMGAKYINNPDTTNNKCTFLICAFKNTPKIQQLKGHTKIVSHILIEECFDHKKRYPWRRYAMISKEKKLPESEEEIEGVTSPLQPPNPYEQDTDSDADY</sequence>
<dbReference type="InterPro" id="IPR036420">
    <property type="entry name" value="BRCT_dom_sf"/>
</dbReference>
<evidence type="ECO:0000313" key="3">
    <source>
        <dbReference type="EMBL" id="KAK0163261.1"/>
    </source>
</evidence>
<dbReference type="Pfam" id="PF01834">
    <property type="entry name" value="XRCC1_N"/>
    <property type="match status" value="1"/>
</dbReference>
<dbReference type="SUPFAM" id="SSF49785">
    <property type="entry name" value="Galactose-binding domain-like"/>
    <property type="match status" value="1"/>
</dbReference>
<feature type="region of interest" description="Disordered" evidence="1">
    <location>
        <begin position="490"/>
        <end position="521"/>
    </location>
</feature>
<dbReference type="Gene3D" id="2.60.120.260">
    <property type="entry name" value="Galactose-binding domain-like"/>
    <property type="match status" value="1"/>
</dbReference>
<feature type="domain" description="BRCT" evidence="2">
    <location>
        <begin position="394"/>
        <end position="484"/>
    </location>
</feature>
<feature type="region of interest" description="Disordered" evidence="1">
    <location>
        <begin position="232"/>
        <end position="253"/>
    </location>
</feature>
<dbReference type="GO" id="GO:0005634">
    <property type="term" value="C:nucleus"/>
    <property type="evidence" value="ECO:0007669"/>
    <property type="project" value="InterPro"/>
</dbReference>
<reference evidence="3" key="1">
    <citation type="journal article" date="2023" name="bioRxiv">
        <title>Scaffold-level genome assemblies of two parasitoid biocontrol wasps reveal the parthenogenesis mechanism and an associated novel virus.</title>
        <authorList>
            <person name="Inwood S."/>
            <person name="Skelly J."/>
            <person name="Guhlin J."/>
            <person name="Harrop T."/>
            <person name="Goldson S."/>
            <person name="Dearden P."/>
        </authorList>
    </citation>
    <scope>NUCLEOTIDE SEQUENCE</scope>
    <source>
        <strain evidence="3">Lincoln</strain>
        <tissue evidence="3">Whole body</tissue>
    </source>
</reference>
<feature type="region of interest" description="Disordered" evidence="1">
    <location>
        <begin position="273"/>
        <end position="348"/>
    </location>
</feature>
<gene>
    <name evidence="3" type="ORF">PV327_006962</name>
</gene>
<feature type="compositionally biased region" description="Basic and acidic residues" evidence="1">
    <location>
        <begin position="273"/>
        <end position="289"/>
    </location>
</feature>
<dbReference type="SUPFAM" id="SSF52113">
    <property type="entry name" value="BRCT domain"/>
    <property type="match status" value="1"/>
</dbReference>
<dbReference type="EMBL" id="JAQQBR010001833">
    <property type="protein sequence ID" value="KAK0163261.1"/>
    <property type="molecule type" value="Genomic_DNA"/>
</dbReference>
<evidence type="ECO:0000259" key="2">
    <source>
        <dbReference type="PROSITE" id="PS50172"/>
    </source>
</evidence>
<dbReference type="AlphaFoldDB" id="A0AA39F5I8"/>
<comment type="caution">
    <text evidence="3">The sequence shown here is derived from an EMBL/GenBank/DDBJ whole genome shotgun (WGS) entry which is preliminary data.</text>
</comment>
<protein>
    <recommendedName>
        <fullName evidence="2">BRCT domain-containing protein</fullName>
    </recommendedName>
</protein>
<dbReference type="PANTHER" id="PTHR11370">
    <property type="entry name" value="DNA-REPAIR PROTEIN XRCC1"/>
    <property type="match status" value="1"/>
</dbReference>
<dbReference type="GO" id="GO:0000012">
    <property type="term" value="P:single strand break repair"/>
    <property type="evidence" value="ECO:0007669"/>
    <property type="project" value="InterPro"/>
</dbReference>
<dbReference type="Gene3D" id="3.40.50.10190">
    <property type="entry name" value="BRCT domain"/>
    <property type="match status" value="1"/>
</dbReference>
<dbReference type="GO" id="GO:0003684">
    <property type="term" value="F:damaged DNA binding"/>
    <property type="evidence" value="ECO:0007669"/>
    <property type="project" value="InterPro"/>
</dbReference>
<feature type="compositionally biased region" description="Low complexity" evidence="1">
    <location>
        <begin position="236"/>
        <end position="253"/>
    </location>
</feature>
<dbReference type="Proteomes" id="UP001168972">
    <property type="component" value="Unassembled WGS sequence"/>
</dbReference>
<dbReference type="PANTHER" id="PTHR11370:SF5">
    <property type="entry name" value="DNA REPAIR PROTEIN XRCC1"/>
    <property type="match status" value="1"/>
</dbReference>
<reference evidence="3" key="2">
    <citation type="submission" date="2023-03" db="EMBL/GenBank/DDBJ databases">
        <authorList>
            <person name="Inwood S.N."/>
            <person name="Skelly J.G."/>
            <person name="Guhlin J."/>
            <person name="Harrop T.W.R."/>
            <person name="Goldson S.G."/>
            <person name="Dearden P.K."/>
        </authorList>
    </citation>
    <scope>NUCLEOTIDE SEQUENCE</scope>
    <source>
        <strain evidence="3">Lincoln</strain>
        <tissue evidence="3">Whole body</tissue>
    </source>
</reference>
<dbReference type="GO" id="GO:0006284">
    <property type="term" value="P:base-excision repair"/>
    <property type="evidence" value="ECO:0007669"/>
    <property type="project" value="TreeGrafter"/>
</dbReference>
<dbReference type="SMART" id="SM00292">
    <property type="entry name" value="BRCT"/>
    <property type="match status" value="1"/>
</dbReference>
<dbReference type="PROSITE" id="PS50172">
    <property type="entry name" value="BRCT"/>
    <property type="match status" value="1"/>
</dbReference>